<protein>
    <submittedName>
        <fullName evidence="2">Uncharacterized protein</fullName>
    </submittedName>
</protein>
<name>A0A9W8MS98_9AGAR</name>
<accession>A0A9W8MS98</accession>
<feature type="signal peptide" evidence="1">
    <location>
        <begin position="1"/>
        <end position="19"/>
    </location>
</feature>
<feature type="chain" id="PRO_5040811475" evidence="1">
    <location>
        <begin position="20"/>
        <end position="143"/>
    </location>
</feature>
<comment type="caution">
    <text evidence="2">The sequence shown here is derived from an EMBL/GenBank/DDBJ whole genome shotgun (WGS) entry which is preliminary data.</text>
</comment>
<dbReference type="AlphaFoldDB" id="A0A9W8MS98"/>
<dbReference type="Proteomes" id="UP001148786">
    <property type="component" value="Unassembled WGS sequence"/>
</dbReference>
<sequence length="143" mass="16193">MKLSSIFYAFTLFVAVAQGSSEYDELEARQWLDDLSARELVLDYHARSGVLEEFSTRELIDELQDRLERRGHGHSKPKPPPPYVCPYCGAKYNTAKEASRSLDFEESLFANNSLMYRPRTAASSAKPSNGSRMRVPVIMDVVI</sequence>
<dbReference type="OrthoDB" id="2835827at2759"/>
<evidence type="ECO:0000313" key="3">
    <source>
        <dbReference type="Proteomes" id="UP001148786"/>
    </source>
</evidence>
<dbReference type="EMBL" id="JANKHO010000766">
    <property type="protein sequence ID" value="KAJ3506447.1"/>
    <property type="molecule type" value="Genomic_DNA"/>
</dbReference>
<evidence type="ECO:0000256" key="1">
    <source>
        <dbReference type="SAM" id="SignalP"/>
    </source>
</evidence>
<evidence type="ECO:0000313" key="2">
    <source>
        <dbReference type="EMBL" id="KAJ3506447.1"/>
    </source>
</evidence>
<keyword evidence="3" id="KW-1185">Reference proteome</keyword>
<gene>
    <name evidence="2" type="ORF">NLJ89_g6865</name>
</gene>
<organism evidence="2 3">
    <name type="scientific">Agrocybe chaxingu</name>
    <dbReference type="NCBI Taxonomy" id="84603"/>
    <lineage>
        <taxon>Eukaryota</taxon>
        <taxon>Fungi</taxon>
        <taxon>Dikarya</taxon>
        <taxon>Basidiomycota</taxon>
        <taxon>Agaricomycotina</taxon>
        <taxon>Agaricomycetes</taxon>
        <taxon>Agaricomycetidae</taxon>
        <taxon>Agaricales</taxon>
        <taxon>Agaricineae</taxon>
        <taxon>Strophariaceae</taxon>
        <taxon>Agrocybe</taxon>
    </lineage>
</organism>
<proteinExistence type="predicted"/>
<keyword evidence="1" id="KW-0732">Signal</keyword>
<reference evidence="2" key="1">
    <citation type="submission" date="2022-07" db="EMBL/GenBank/DDBJ databases">
        <title>Genome Sequence of Agrocybe chaxingu.</title>
        <authorList>
            <person name="Buettner E."/>
        </authorList>
    </citation>
    <scope>NUCLEOTIDE SEQUENCE</scope>
    <source>
        <strain evidence="2">MP-N11</strain>
    </source>
</reference>